<reference evidence="1" key="1">
    <citation type="submission" date="2018-11" db="EMBL/GenBank/DDBJ databases">
        <authorList>
            <consortium name="Pathogen Informatics"/>
        </authorList>
    </citation>
    <scope>NUCLEOTIDE SEQUENCE</scope>
</reference>
<accession>A0A3S5CEV2</accession>
<evidence type="ECO:0000313" key="2">
    <source>
        <dbReference type="Proteomes" id="UP000784294"/>
    </source>
</evidence>
<name>A0A3S5CEV2_9PLAT</name>
<comment type="caution">
    <text evidence="1">The sequence shown here is derived from an EMBL/GenBank/DDBJ whole genome shotgun (WGS) entry which is preliminary data.</text>
</comment>
<evidence type="ECO:0000313" key="1">
    <source>
        <dbReference type="EMBL" id="VEL15517.1"/>
    </source>
</evidence>
<dbReference type="AlphaFoldDB" id="A0A3S5CEV2"/>
<gene>
    <name evidence="1" type="ORF">PXEA_LOCUS8957</name>
</gene>
<keyword evidence="2" id="KW-1185">Reference proteome</keyword>
<protein>
    <submittedName>
        <fullName evidence="1">Uncharacterized protein</fullName>
    </submittedName>
</protein>
<proteinExistence type="predicted"/>
<sequence>MGTEIEKGRTAAESVSFVNDVPFVVVVVESIVVADSPFMAPYFGSSSAPVTSWGYNWAVWRWHMHWLDKHFQELIVSVSWTKLSKNGSSPNCSSADGNQD</sequence>
<dbReference type="Proteomes" id="UP000784294">
    <property type="component" value="Unassembled WGS sequence"/>
</dbReference>
<dbReference type="EMBL" id="CAAALY010024870">
    <property type="protein sequence ID" value="VEL15517.1"/>
    <property type="molecule type" value="Genomic_DNA"/>
</dbReference>
<organism evidence="1 2">
    <name type="scientific">Protopolystoma xenopodis</name>
    <dbReference type="NCBI Taxonomy" id="117903"/>
    <lineage>
        <taxon>Eukaryota</taxon>
        <taxon>Metazoa</taxon>
        <taxon>Spiralia</taxon>
        <taxon>Lophotrochozoa</taxon>
        <taxon>Platyhelminthes</taxon>
        <taxon>Monogenea</taxon>
        <taxon>Polyopisthocotylea</taxon>
        <taxon>Polystomatidea</taxon>
        <taxon>Polystomatidae</taxon>
        <taxon>Protopolystoma</taxon>
    </lineage>
</organism>